<protein>
    <submittedName>
        <fullName evidence="1">Uncharacterized protein</fullName>
    </submittedName>
</protein>
<dbReference type="RefSeq" id="WP_155095730.1">
    <property type="nucleotide sequence ID" value="NZ_WMIE01000006.1"/>
</dbReference>
<dbReference type="EMBL" id="WMIE01000006">
    <property type="protein sequence ID" value="MTH78369.1"/>
    <property type="molecule type" value="Genomic_DNA"/>
</dbReference>
<name>A0A6L6JCC9_9RHOB</name>
<dbReference type="AlphaFoldDB" id="A0A6L6JCC9"/>
<keyword evidence="2" id="KW-1185">Reference proteome</keyword>
<evidence type="ECO:0000313" key="2">
    <source>
        <dbReference type="Proteomes" id="UP000478183"/>
    </source>
</evidence>
<accession>A0A6L6JCC9</accession>
<dbReference type="Proteomes" id="UP000478183">
    <property type="component" value="Unassembled WGS sequence"/>
</dbReference>
<sequence>MLDLKTEGFANISERIMPRKPFGKFALVLPGVEFDPPADIGRIEFHLAKAKLLGVIELTGDPDSAVAL</sequence>
<evidence type="ECO:0000313" key="1">
    <source>
        <dbReference type="EMBL" id="MTH78369.1"/>
    </source>
</evidence>
<gene>
    <name evidence="1" type="ORF">GL286_11570</name>
</gene>
<comment type="caution">
    <text evidence="1">The sequence shown here is derived from an EMBL/GenBank/DDBJ whole genome shotgun (WGS) entry which is preliminary data.</text>
</comment>
<dbReference type="OrthoDB" id="9777345at2"/>
<proteinExistence type="predicted"/>
<organism evidence="1 2">
    <name type="scientific">Paracoccus aestuariivivens</name>
    <dbReference type="NCBI Taxonomy" id="1820333"/>
    <lineage>
        <taxon>Bacteria</taxon>
        <taxon>Pseudomonadati</taxon>
        <taxon>Pseudomonadota</taxon>
        <taxon>Alphaproteobacteria</taxon>
        <taxon>Rhodobacterales</taxon>
        <taxon>Paracoccaceae</taxon>
        <taxon>Paracoccus</taxon>
    </lineage>
</organism>
<reference evidence="1 2" key="1">
    <citation type="submission" date="2019-11" db="EMBL/GenBank/DDBJ databases">
        <authorList>
            <person name="Dong K."/>
        </authorList>
    </citation>
    <scope>NUCLEOTIDE SEQUENCE [LARGE SCALE GENOMIC DNA]</scope>
    <source>
        <strain evidence="1 2">NBRC 111993</strain>
    </source>
</reference>